<dbReference type="Pfam" id="PF07727">
    <property type="entry name" value="RVT_2"/>
    <property type="match status" value="1"/>
</dbReference>
<feature type="domain" description="Retrovirus-related Pol polyprotein from transposon TNT 1-94-like beta-barrel" evidence="2">
    <location>
        <begin position="135"/>
        <end position="182"/>
    </location>
</feature>
<organism evidence="3">
    <name type="scientific">Sesamum radiatum</name>
    <name type="common">Black benniseed</name>
    <dbReference type="NCBI Taxonomy" id="300843"/>
    <lineage>
        <taxon>Eukaryota</taxon>
        <taxon>Viridiplantae</taxon>
        <taxon>Streptophyta</taxon>
        <taxon>Embryophyta</taxon>
        <taxon>Tracheophyta</taxon>
        <taxon>Spermatophyta</taxon>
        <taxon>Magnoliopsida</taxon>
        <taxon>eudicotyledons</taxon>
        <taxon>Gunneridae</taxon>
        <taxon>Pentapetalae</taxon>
        <taxon>asterids</taxon>
        <taxon>lamiids</taxon>
        <taxon>Lamiales</taxon>
        <taxon>Pedaliaceae</taxon>
        <taxon>Sesamum</taxon>
    </lineage>
</organism>
<proteinExistence type="predicted"/>
<dbReference type="InterPro" id="IPR013103">
    <property type="entry name" value="RVT_2"/>
</dbReference>
<accession>A0AAW2NBL7</accession>
<dbReference type="AlphaFoldDB" id="A0AAW2NBL7"/>
<gene>
    <name evidence="3" type="ORF">Sradi_4544000</name>
</gene>
<evidence type="ECO:0000313" key="3">
    <source>
        <dbReference type="EMBL" id="KAL0340272.1"/>
    </source>
</evidence>
<evidence type="ECO:0000259" key="1">
    <source>
        <dbReference type="Pfam" id="PF07727"/>
    </source>
</evidence>
<dbReference type="InterPro" id="IPR054722">
    <property type="entry name" value="PolX-like_BBD"/>
</dbReference>
<dbReference type="Pfam" id="PF22936">
    <property type="entry name" value="Pol_BBD"/>
    <property type="match status" value="1"/>
</dbReference>
<comment type="caution">
    <text evidence="3">The sequence shown here is derived from an EMBL/GenBank/DDBJ whole genome shotgun (WGS) entry which is preliminary data.</text>
</comment>
<evidence type="ECO:0000259" key="2">
    <source>
        <dbReference type="Pfam" id="PF22936"/>
    </source>
</evidence>
<reference evidence="3" key="2">
    <citation type="journal article" date="2024" name="Plant">
        <title>Genomic evolution and insights into agronomic trait innovations of Sesamum species.</title>
        <authorList>
            <person name="Miao H."/>
            <person name="Wang L."/>
            <person name="Qu L."/>
            <person name="Liu H."/>
            <person name="Sun Y."/>
            <person name="Le M."/>
            <person name="Wang Q."/>
            <person name="Wei S."/>
            <person name="Zheng Y."/>
            <person name="Lin W."/>
            <person name="Duan Y."/>
            <person name="Cao H."/>
            <person name="Xiong S."/>
            <person name="Wang X."/>
            <person name="Wei L."/>
            <person name="Li C."/>
            <person name="Ma Q."/>
            <person name="Ju M."/>
            <person name="Zhao R."/>
            <person name="Li G."/>
            <person name="Mu C."/>
            <person name="Tian Q."/>
            <person name="Mei H."/>
            <person name="Zhang T."/>
            <person name="Gao T."/>
            <person name="Zhang H."/>
        </authorList>
    </citation>
    <scope>NUCLEOTIDE SEQUENCE</scope>
    <source>
        <strain evidence="3">G02</strain>
    </source>
</reference>
<reference evidence="3" key="1">
    <citation type="submission" date="2020-06" db="EMBL/GenBank/DDBJ databases">
        <authorList>
            <person name="Li T."/>
            <person name="Hu X."/>
            <person name="Zhang T."/>
            <person name="Song X."/>
            <person name="Zhang H."/>
            <person name="Dai N."/>
            <person name="Sheng W."/>
            <person name="Hou X."/>
            <person name="Wei L."/>
        </authorList>
    </citation>
    <scope>NUCLEOTIDE SEQUENCE</scope>
    <source>
        <strain evidence="3">G02</strain>
        <tissue evidence="3">Leaf</tissue>
    </source>
</reference>
<protein>
    <submittedName>
        <fullName evidence="3">Retrovirus-related Pol polyprotein from transposon TNT 1-94</fullName>
    </submittedName>
</protein>
<sequence>MSIVDKFSKSWKNFGLTLKNQKGRLSLDDLMIAINIEEHHRNQTHKMSVEYQPRANLIVSEQKVNKVNSNSATINKGKANKNRISQANKPCWNYWQDGHWVKLCPNKKVKTRQTIGNMVVGDTSHASTSGATEGGRTISIGNSSTAEVLGIGSVDLKFPLGRILTLKRVHHVSTVRRKIISGFEYNLPYSEQNPSETQQEYFFRVVERDAMASSEAKKWKEAVKSEMDSIVSKRTWMLVDLPRRCTTIGCKWIFKKKLKSDRTVDKFKAKLVAKGFKQKKRIDYLDIYSPVAQLTIIRVLIALASVYNFSIHQVDVKTTFLYGELEEKIYMDHLENFVAYASKRKVCKLVKSLYGIKQAPKQWH</sequence>
<dbReference type="EMBL" id="JACGWJ010000020">
    <property type="protein sequence ID" value="KAL0340272.1"/>
    <property type="molecule type" value="Genomic_DNA"/>
</dbReference>
<feature type="domain" description="Reverse transcriptase Ty1/copia-type" evidence="1">
    <location>
        <begin position="234"/>
        <end position="363"/>
    </location>
</feature>
<name>A0AAW2NBL7_SESRA</name>